<dbReference type="RefSeq" id="WP_008860726.1">
    <property type="nucleotide sequence ID" value="NZ_JH815203.1"/>
</dbReference>
<accession>K0X303</accession>
<feature type="signal peptide" evidence="1">
    <location>
        <begin position="1"/>
        <end position="24"/>
    </location>
</feature>
<dbReference type="InterPro" id="IPR026444">
    <property type="entry name" value="Secre_tail"/>
</dbReference>
<dbReference type="Pfam" id="PF18962">
    <property type="entry name" value="Por_Secre_tail"/>
    <property type="match status" value="1"/>
</dbReference>
<evidence type="ECO:0000313" key="3">
    <source>
        <dbReference type="EMBL" id="EJZ65922.1"/>
    </source>
</evidence>
<comment type="caution">
    <text evidence="3">The sequence shown here is derived from an EMBL/GenBank/DDBJ whole genome shotgun (WGS) entry which is preliminary data.</text>
</comment>
<dbReference type="NCBIfam" id="TIGR04183">
    <property type="entry name" value="Por_Secre_tail"/>
    <property type="match status" value="1"/>
</dbReference>
<dbReference type="GeneID" id="77847471"/>
<gene>
    <name evidence="3" type="ORF">HMPREF9448_00096</name>
</gene>
<dbReference type="InterPro" id="IPR013783">
    <property type="entry name" value="Ig-like_fold"/>
</dbReference>
<dbReference type="Pfam" id="PF13620">
    <property type="entry name" value="CarboxypepD_reg"/>
    <property type="match status" value="1"/>
</dbReference>
<dbReference type="SUPFAM" id="SSF49464">
    <property type="entry name" value="Carboxypeptidase regulatory domain-like"/>
    <property type="match status" value="1"/>
</dbReference>
<proteinExistence type="predicted"/>
<keyword evidence="4" id="KW-1185">Reference proteome</keyword>
<evidence type="ECO:0000259" key="2">
    <source>
        <dbReference type="PROSITE" id="PS50853"/>
    </source>
</evidence>
<organism evidence="3 4">
    <name type="scientific">Barnesiella intestinihominis YIT 11860</name>
    <dbReference type="NCBI Taxonomy" id="742726"/>
    <lineage>
        <taxon>Bacteria</taxon>
        <taxon>Pseudomonadati</taxon>
        <taxon>Bacteroidota</taxon>
        <taxon>Bacteroidia</taxon>
        <taxon>Bacteroidales</taxon>
        <taxon>Barnesiellaceae</taxon>
        <taxon>Barnesiella</taxon>
    </lineage>
</organism>
<dbReference type="OrthoDB" id="1054303at2"/>
<dbReference type="Proteomes" id="UP000006044">
    <property type="component" value="Unassembled WGS sequence"/>
</dbReference>
<dbReference type="NCBIfam" id="NF038128">
    <property type="entry name" value="choice_anch_J"/>
    <property type="match status" value="2"/>
</dbReference>
<dbReference type="Gene3D" id="2.60.40.10">
    <property type="entry name" value="Immunoglobulins"/>
    <property type="match status" value="3"/>
</dbReference>
<keyword evidence="1" id="KW-0732">Signal</keyword>
<evidence type="ECO:0000313" key="4">
    <source>
        <dbReference type="Proteomes" id="UP000006044"/>
    </source>
</evidence>
<dbReference type="STRING" id="742726.HMPREF9448_00096"/>
<dbReference type="EMBL" id="ADLE01000001">
    <property type="protein sequence ID" value="EJZ65922.1"/>
    <property type="molecule type" value="Genomic_DNA"/>
</dbReference>
<dbReference type="SUPFAM" id="SSF49452">
    <property type="entry name" value="Starch-binding domain-like"/>
    <property type="match status" value="1"/>
</dbReference>
<evidence type="ECO:0000256" key="1">
    <source>
        <dbReference type="SAM" id="SignalP"/>
    </source>
</evidence>
<dbReference type="PROSITE" id="PS50853">
    <property type="entry name" value="FN3"/>
    <property type="match status" value="1"/>
</dbReference>
<dbReference type="InterPro" id="IPR036116">
    <property type="entry name" value="FN3_sf"/>
</dbReference>
<dbReference type="eggNOG" id="COG1572">
    <property type="taxonomic scope" value="Bacteria"/>
</dbReference>
<protein>
    <submittedName>
        <fullName evidence="3">Por secretion system C-terminal sorting domain-containing protein</fullName>
    </submittedName>
</protein>
<dbReference type="SUPFAM" id="SSF49478">
    <property type="entry name" value="Cna protein B-type domain"/>
    <property type="match status" value="1"/>
</dbReference>
<sequence length="1502" mass="168429">MRKEKLFHLLVLLGFTLLSMTISAQTDSRDVYGWLRYDDYNQDEYGICKFKTDAADDIQPVWPYDQARVACAGAFAEGFYYVYLYETDGYNATPYSFNRIDLSTGESTQVADYRGMPFLFQDMTYDYSTQTMYAIGYDESVYTTLLLKVNLTTGETTIAGEIGESKYVALACSYEGQLYAIDVDYGDLWSIDKFTGAATDIGYTGERVSEDLQSMEFDHETNTLYWAGYNFWGTINTSTGAAEGISKLGNYAQVVGLYIPFKKTNPNAPAEISDLQITPGANGELSAELSWTNPSLTFGGNKLTNLTKIEIYRNEQLVHEITNPTIGEKSNWQDTGIQQNGSVVYRITAINNEGTSSTTAQAIFIGRDVPAAPSQLSLIALDENRAKITWTTPQTGANGGWIDASALTYKITRLPDSIVVAETTTGNEYIDNSITKLNIYSYQIQAITPDGAGPTATTDRLVMGPALTVPYRCNFATDDQFALWNVIDANNDKYTWKRETTLAAAYYYYNEDGETGGDDWLVSSPIHLEKDKIYRLKFKLQSYDVGYPEKVAVHLGTGASVAEQTTLLGDYEIESNTFVEYKVILPEKLESGNYHISFHCHSEPYMFILYVTDVLLEEVSEGVLSGVVTNGQTPLEGVEVTIKDAETKCTTDEKGFYEFKELEAGNYTLTFNKTGYRYIEQSDIIVEMGDTAKINTTLEELPTYSVSGKIVNSKNEPISHAKVSITGYTDYSTESGSDGTFIFPQVYQSNLYALTIERYGLSNDTLTLNIENSNIVLDDIILKDKPLPPYSLQAEIQGEQVKLEWKEPMDTRLFRHDNGIHGGRLGTTGSTVKSVYGSVFRTPTKLTGMTWFTENYLTTHHTVNIFVFDLDTEGEPTSTILYSQTNVPNKDMEWSSFEFPEPINAPNGYMLALSYEGHVGLGLDTGEGPDYPFTEKTNCFSEDYTTGKFTYTEEHDIKRSLMIRGIGILIGEDELPPATTDKKYQVWRLTAEQKDTPEQWELLTAETVEAYSYTDTNWSSLKQGFYHYAVKTVYNNGEIVSPAAFTQTLTKDMYTRVTLNIKTNTPTNEAKGAQVVLTNIDGNSEHIYTGTTDASGKIVFSNIWKGTYDINISLKGFNNYTAESEDFSTENSYEKSGYVLQEYIVNPFNLEVVKTDNEQERMFKWNVAEHLFDDFETHTDFVINSAGNIGWTYIDGDGQETYGIDDVDYINATLPKAYMIFNPYATDPNIALFDPNIRPRSGEKYLASFPARPGANNDFIISPELNFNRNFILKFYAKSYTEDYGKELMNVGYSVTGNDATDFIWLNGEKPIEVPMGNWTEYKYTIPAEAKYITINCVSNNIFVFMVDDIFIGVELPEGVDLNNMKENISFEVYLDGEKINTTQQSNYLFSGLNKGKHKAGVKAVFSSVTTPMTEIEFDVEEGSGIEENQLNGRTIHPNPAKETVTVSGEYDYLSIFDISGNEKSRYSYGETINVRNLPSGIYIVRIVSGSQTEVTKLVVTK</sequence>
<feature type="domain" description="Fibronectin type-III" evidence="2">
    <location>
        <begin position="372"/>
        <end position="466"/>
    </location>
</feature>
<dbReference type="eggNOG" id="COG4412">
    <property type="taxonomic scope" value="Bacteria"/>
</dbReference>
<dbReference type="InterPro" id="IPR003961">
    <property type="entry name" value="FN3_dom"/>
</dbReference>
<name>K0X303_9BACT</name>
<dbReference type="Gene3D" id="2.60.40.1120">
    <property type="entry name" value="Carboxypeptidase-like, regulatory domain"/>
    <property type="match status" value="2"/>
</dbReference>
<dbReference type="HOGENOM" id="CLU_004284_0_0_10"/>
<dbReference type="SUPFAM" id="SSF49265">
    <property type="entry name" value="Fibronectin type III"/>
    <property type="match status" value="1"/>
</dbReference>
<dbReference type="SMART" id="SM00060">
    <property type="entry name" value="FN3"/>
    <property type="match status" value="3"/>
</dbReference>
<dbReference type="SUPFAM" id="SSF63825">
    <property type="entry name" value="YWTD domain"/>
    <property type="match status" value="1"/>
</dbReference>
<dbReference type="PATRIC" id="fig|742726.3.peg.92"/>
<dbReference type="InterPro" id="IPR013784">
    <property type="entry name" value="Carb-bd-like_fold"/>
</dbReference>
<dbReference type="GO" id="GO:0030246">
    <property type="term" value="F:carbohydrate binding"/>
    <property type="evidence" value="ECO:0007669"/>
    <property type="project" value="InterPro"/>
</dbReference>
<dbReference type="Gene3D" id="2.60.120.200">
    <property type="match status" value="2"/>
</dbReference>
<feature type="chain" id="PRO_5003840967" evidence="1">
    <location>
        <begin position="25"/>
        <end position="1502"/>
    </location>
</feature>
<dbReference type="InterPro" id="IPR008969">
    <property type="entry name" value="CarboxyPept-like_regulatory"/>
</dbReference>
<reference evidence="3 4" key="1">
    <citation type="submission" date="2012-08" db="EMBL/GenBank/DDBJ databases">
        <title>The Genome Sequence of Barnesiella intestinihominis YIT 11860.</title>
        <authorList>
            <consortium name="The Broad Institute Genome Sequencing Platform"/>
            <person name="Earl A."/>
            <person name="Ward D."/>
            <person name="Feldgarden M."/>
            <person name="Gevers D."/>
            <person name="Morotomi M."/>
            <person name="Walker B."/>
            <person name="Young S.K."/>
            <person name="Zeng Q."/>
            <person name="Gargeya S."/>
            <person name="Fitzgerald M."/>
            <person name="Haas B."/>
            <person name="Abouelleil A."/>
            <person name="Alvarado L."/>
            <person name="Arachchi H.M."/>
            <person name="Berlin A.M."/>
            <person name="Chapman S.B."/>
            <person name="Goldberg J."/>
            <person name="Griggs A."/>
            <person name="Gujja S."/>
            <person name="Hansen M."/>
            <person name="Howarth C."/>
            <person name="Imamovic A."/>
            <person name="Larimer J."/>
            <person name="McCowen C."/>
            <person name="Montmayeur A."/>
            <person name="Murphy C."/>
            <person name="Neiman D."/>
            <person name="Pearson M."/>
            <person name="Priest M."/>
            <person name="Roberts A."/>
            <person name="Saif S."/>
            <person name="Shea T."/>
            <person name="Sisk P."/>
            <person name="Sykes S."/>
            <person name="Wortman J."/>
            <person name="Nusbaum C."/>
            <person name="Birren B."/>
        </authorList>
    </citation>
    <scope>NUCLEOTIDE SEQUENCE [LARGE SCALE GENOMIC DNA]</scope>
    <source>
        <strain evidence="3 4">YIT 11860</strain>
    </source>
</reference>